<dbReference type="SUPFAM" id="SSF54919">
    <property type="entry name" value="Nucleoside diphosphate kinase, NDK"/>
    <property type="match status" value="1"/>
</dbReference>
<proteinExistence type="inferred from homology"/>
<dbReference type="InterPro" id="IPR034907">
    <property type="entry name" value="NDK-like_dom"/>
</dbReference>
<dbReference type="PANTHER" id="PTHR11349">
    <property type="entry name" value="NUCLEOSIDE DIPHOSPHATE KINASE"/>
    <property type="match status" value="1"/>
</dbReference>
<dbReference type="FunFam" id="3.30.70.141:FF:000002">
    <property type="entry name" value="Nucleoside diphosphate kinase"/>
    <property type="match status" value="1"/>
</dbReference>
<gene>
    <name evidence="13" type="ORF">BCR37DRAFT_342310</name>
</gene>
<dbReference type="PROSITE" id="PS51374">
    <property type="entry name" value="NDPK_LIKE"/>
    <property type="match status" value="1"/>
</dbReference>
<accession>A0A1Y2FUL3</accession>
<dbReference type="HAMAP" id="MF_00451">
    <property type="entry name" value="NDP_kinase"/>
    <property type="match status" value="1"/>
</dbReference>
<feature type="binding site" evidence="9">
    <location>
        <position position="11"/>
    </location>
    <ligand>
        <name>ATP</name>
        <dbReference type="ChEBI" id="CHEBI:30616"/>
    </ligand>
</feature>
<organism evidence="13 14">
    <name type="scientific">Protomyces lactucae-debilis</name>
    <dbReference type="NCBI Taxonomy" id="2754530"/>
    <lineage>
        <taxon>Eukaryota</taxon>
        <taxon>Fungi</taxon>
        <taxon>Dikarya</taxon>
        <taxon>Ascomycota</taxon>
        <taxon>Taphrinomycotina</taxon>
        <taxon>Taphrinomycetes</taxon>
        <taxon>Taphrinales</taxon>
        <taxon>Protomycetaceae</taxon>
        <taxon>Protomyces</taxon>
    </lineage>
</organism>
<evidence type="ECO:0000256" key="5">
    <source>
        <dbReference type="ARBA" id="ARBA00022679"/>
    </source>
</evidence>
<keyword evidence="8 11" id="KW-0067">ATP-binding</keyword>
<dbReference type="PRINTS" id="PR01243">
    <property type="entry name" value="NUCDPKINASE"/>
</dbReference>
<evidence type="ECO:0000256" key="2">
    <source>
        <dbReference type="ARBA" id="ARBA00008142"/>
    </source>
</evidence>
<keyword evidence="6 11" id="KW-0547">Nucleotide-binding</keyword>
<dbReference type="AlphaFoldDB" id="A0A1Y2FUL3"/>
<dbReference type="InterPro" id="IPR023005">
    <property type="entry name" value="Nucleoside_diP_kinase_AS"/>
</dbReference>
<evidence type="ECO:0000256" key="6">
    <source>
        <dbReference type="ARBA" id="ARBA00022741"/>
    </source>
</evidence>
<keyword evidence="7 11" id="KW-0418">Kinase</keyword>
<dbReference type="GeneID" id="63784024"/>
<dbReference type="GO" id="GO:0006228">
    <property type="term" value="P:UTP biosynthetic process"/>
    <property type="evidence" value="ECO:0007669"/>
    <property type="project" value="InterPro"/>
</dbReference>
<feature type="binding site" evidence="9">
    <location>
        <position position="59"/>
    </location>
    <ligand>
        <name>ATP</name>
        <dbReference type="ChEBI" id="CHEBI:30616"/>
    </ligand>
</feature>
<dbReference type="GO" id="GO:0006183">
    <property type="term" value="P:GTP biosynthetic process"/>
    <property type="evidence" value="ECO:0007669"/>
    <property type="project" value="InterPro"/>
</dbReference>
<dbReference type="OrthoDB" id="2162449at2759"/>
<keyword evidence="14" id="KW-1185">Reference proteome</keyword>
<evidence type="ECO:0000313" key="14">
    <source>
        <dbReference type="Proteomes" id="UP000193685"/>
    </source>
</evidence>
<evidence type="ECO:0000256" key="11">
    <source>
        <dbReference type="RuleBase" id="RU004013"/>
    </source>
</evidence>
<dbReference type="Pfam" id="PF00334">
    <property type="entry name" value="NDK"/>
    <property type="match status" value="1"/>
</dbReference>
<dbReference type="GO" id="GO:0005524">
    <property type="term" value="F:ATP binding"/>
    <property type="evidence" value="ECO:0007669"/>
    <property type="project" value="UniProtKB-KW"/>
</dbReference>
<dbReference type="Gene3D" id="3.30.70.141">
    <property type="entry name" value="Nucleoside diphosphate kinase-like domain"/>
    <property type="match status" value="1"/>
</dbReference>
<evidence type="ECO:0000256" key="10">
    <source>
        <dbReference type="RuleBase" id="RU004011"/>
    </source>
</evidence>
<evidence type="ECO:0000259" key="12">
    <source>
        <dbReference type="SMART" id="SM00562"/>
    </source>
</evidence>
<dbReference type="InterPro" id="IPR036850">
    <property type="entry name" value="NDK-like_dom_sf"/>
</dbReference>
<protein>
    <recommendedName>
        <fullName evidence="4 11">Nucleoside diphosphate kinase</fullName>
        <ecNumber evidence="3 11">2.7.4.6</ecNumber>
    </recommendedName>
</protein>
<dbReference type="SMART" id="SM00562">
    <property type="entry name" value="NDK"/>
    <property type="match status" value="1"/>
</dbReference>
<evidence type="ECO:0000313" key="13">
    <source>
        <dbReference type="EMBL" id="ORY87688.1"/>
    </source>
</evidence>
<evidence type="ECO:0000256" key="9">
    <source>
        <dbReference type="PROSITE-ProRule" id="PRU00706"/>
    </source>
</evidence>
<feature type="binding site" evidence="9">
    <location>
        <position position="114"/>
    </location>
    <ligand>
        <name>ATP</name>
        <dbReference type="ChEBI" id="CHEBI:30616"/>
    </ligand>
</feature>
<comment type="caution">
    <text evidence="13">The sequence shown here is derived from an EMBL/GenBank/DDBJ whole genome shotgun (WGS) entry which is preliminary data.</text>
</comment>
<name>A0A1Y2FUL3_PROLT</name>
<dbReference type="InterPro" id="IPR001564">
    <property type="entry name" value="Nucleoside_diP_kinase"/>
</dbReference>
<comment type="similarity">
    <text evidence="2 9 10">Belongs to the NDK family.</text>
</comment>
<dbReference type="EMBL" id="MCFI01000001">
    <property type="protein sequence ID" value="ORY87688.1"/>
    <property type="molecule type" value="Genomic_DNA"/>
</dbReference>
<evidence type="ECO:0000256" key="4">
    <source>
        <dbReference type="ARBA" id="ARBA00017632"/>
    </source>
</evidence>
<evidence type="ECO:0000256" key="1">
    <source>
        <dbReference type="ARBA" id="ARBA00001946"/>
    </source>
</evidence>
<dbReference type="RefSeq" id="XP_040728183.1">
    <property type="nucleotide sequence ID" value="XM_040867425.1"/>
</dbReference>
<feature type="binding site" evidence="9">
    <location>
        <position position="104"/>
    </location>
    <ligand>
        <name>ATP</name>
        <dbReference type="ChEBI" id="CHEBI:30616"/>
    </ligand>
</feature>
<feature type="binding site" evidence="9">
    <location>
        <position position="87"/>
    </location>
    <ligand>
        <name>ATP</name>
        <dbReference type="ChEBI" id="CHEBI:30616"/>
    </ligand>
</feature>
<dbReference type="GO" id="GO:0004550">
    <property type="term" value="F:nucleoside diphosphate kinase activity"/>
    <property type="evidence" value="ECO:0007669"/>
    <property type="project" value="UniProtKB-EC"/>
</dbReference>
<feature type="active site" description="Pros-phosphohistidine intermediate" evidence="9">
    <location>
        <position position="117"/>
    </location>
</feature>
<evidence type="ECO:0000256" key="7">
    <source>
        <dbReference type="ARBA" id="ARBA00022777"/>
    </source>
</evidence>
<evidence type="ECO:0000256" key="3">
    <source>
        <dbReference type="ARBA" id="ARBA00012966"/>
    </source>
</evidence>
<sequence length="152" mass="16847">MAREQTFIAIKPDGVQRGLVGEIISRFEKKGYKLAALKLSTPGKEHLEKHYEDLSSKPFFAGLVEYMNSGPICAMVWEGTDAVKTGRVILGATNPLASAPGTIRGDYAIAVGRNVCHGSDSVENAKKEIALWFKPEEVHKWNQHSDSWIYEN</sequence>
<dbReference type="GO" id="GO:0006241">
    <property type="term" value="P:CTP biosynthetic process"/>
    <property type="evidence" value="ECO:0007669"/>
    <property type="project" value="InterPro"/>
</dbReference>
<feature type="domain" description="Nucleoside diphosphate kinase-like" evidence="12">
    <location>
        <begin position="3"/>
        <end position="140"/>
    </location>
</feature>
<dbReference type="PROSITE" id="PS00469">
    <property type="entry name" value="NDPK"/>
    <property type="match status" value="1"/>
</dbReference>
<dbReference type="EC" id="2.7.4.6" evidence="3 11"/>
<feature type="binding site" evidence="9">
    <location>
        <position position="93"/>
    </location>
    <ligand>
        <name>ATP</name>
        <dbReference type="ChEBI" id="CHEBI:30616"/>
    </ligand>
</feature>
<evidence type="ECO:0000256" key="8">
    <source>
        <dbReference type="ARBA" id="ARBA00022840"/>
    </source>
</evidence>
<comment type="catalytic activity">
    <reaction evidence="11">
        <text>a 2'-deoxyribonucleoside 5'-diphosphate + ATP = a 2'-deoxyribonucleoside 5'-triphosphate + ADP</text>
        <dbReference type="Rhea" id="RHEA:44640"/>
        <dbReference type="ChEBI" id="CHEBI:30616"/>
        <dbReference type="ChEBI" id="CHEBI:61560"/>
        <dbReference type="ChEBI" id="CHEBI:73316"/>
        <dbReference type="ChEBI" id="CHEBI:456216"/>
        <dbReference type="EC" id="2.7.4.6"/>
    </reaction>
</comment>
<dbReference type="OMA" id="QHYGEHK"/>
<reference evidence="13 14" key="1">
    <citation type="submission" date="2016-07" db="EMBL/GenBank/DDBJ databases">
        <title>Pervasive Adenine N6-methylation of Active Genes in Fungi.</title>
        <authorList>
            <consortium name="DOE Joint Genome Institute"/>
            <person name="Mondo S.J."/>
            <person name="Dannebaum R.O."/>
            <person name="Kuo R.C."/>
            <person name="Labutti K."/>
            <person name="Haridas S."/>
            <person name="Kuo A."/>
            <person name="Salamov A."/>
            <person name="Ahrendt S.R."/>
            <person name="Lipzen A."/>
            <person name="Sullivan W."/>
            <person name="Andreopoulos W.B."/>
            <person name="Clum A."/>
            <person name="Lindquist E."/>
            <person name="Daum C."/>
            <person name="Ramamoorthy G.K."/>
            <person name="Gryganskyi A."/>
            <person name="Culley D."/>
            <person name="Magnuson J.K."/>
            <person name="James T.Y."/>
            <person name="O'Malley M.A."/>
            <person name="Stajich J.E."/>
            <person name="Spatafora J.W."/>
            <person name="Visel A."/>
            <person name="Grigoriev I.V."/>
        </authorList>
    </citation>
    <scope>NUCLEOTIDE SEQUENCE [LARGE SCALE GENOMIC DNA]</scope>
    <source>
        <strain evidence="13 14">12-1054</strain>
    </source>
</reference>
<dbReference type="Proteomes" id="UP000193685">
    <property type="component" value="Unassembled WGS sequence"/>
</dbReference>
<keyword evidence="5 11" id="KW-0808">Transferase</keyword>
<dbReference type="NCBIfam" id="NF001908">
    <property type="entry name" value="PRK00668.1"/>
    <property type="match status" value="1"/>
</dbReference>
<comment type="cofactor">
    <cofactor evidence="1">
        <name>Mg(2+)</name>
        <dbReference type="ChEBI" id="CHEBI:18420"/>
    </cofactor>
</comment>
<dbReference type="CDD" id="cd04413">
    <property type="entry name" value="NDPk_I"/>
    <property type="match status" value="1"/>
</dbReference>
<dbReference type="STRING" id="56484.A0A1Y2FUL3"/>